<feature type="transmembrane region" description="Helical" evidence="6">
    <location>
        <begin position="7"/>
        <end position="29"/>
    </location>
</feature>
<dbReference type="PRINTS" id="PR00885">
    <property type="entry name" value="BCTERIALGSPH"/>
</dbReference>
<comment type="subcellular location">
    <subcellularLocation>
        <location evidence="1">Membrane</location>
        <topology evidence="1">Single-pass membrane protein</topology>
    </subcellularLocation>
</comment>
<evidence type="ECO:0000256" key="1">
    <source>
        <dbReference type="ARBA" id="ARBA00004167"/>
    </source>
</evidence>
<dbReference type="InterPro" id="IPR002416">
    <property type="entry name" value="T2SS_protein-GspH"/>
</dbReference>
<dbReference type="InterPro" id="IPR012902">
    <property type="entry name" value="N_methyl_site"/>
</dbReference>
<sequence length="127" mass="12939">MMKAKKGFTLIELLVVIAIIGILASIVLVSMGNARTKARDAARVASLGQMSLALELAGANGYALGGCIVADSSVATCTINTTDLTLQKYIDPSNPTPICANGGTVVCKYGISKADGSAGAPTVDDYE</sequence>
<evidence type="ECO:0000256" key="4">
    <source>
        <dbReference type="ARBA" id="ARBA00022989"/>
    </source>
</evidence>
<keyword evidence="5 6" id="KW-0472">Membrane</keyword>
<evidence type="ECO:0008006" key="9">
    <source>
        <dbReference type="Google" id="ProtNLM"/>
    </source>
</evidence>
<organism evidence="7 8">
    <name type="scientific">Candidatus Nealsonbacteria bacterium CG23_combo_of_CG06-09_8_20_14_all_39_17</name>
    <dbReference type="NCBI Taxonomy" id="1974722"/>
    <lineage>
        <taxon>Bacteria</taxon>
        <taxon>Candidatus Nealsoniibacteriota</taxon>
    </lineage>
</organism>
<evidence type="ECO:0000256" key="5">
    <source>
        <dbReference type="ARBA" id="ARBA00023136"/>
    </source>
</evidence>
<evidence type="ECO:0000256" key="3">
    <source>
        <dbReference type="ARBA" id="ARBA00022692"/>
    </source>
</evidence>
<keyword evidence="3 6" id="KW-0812">Transmembrane</keyword>
<feature type="non-terminal residue" evidence="7">
    <location>
        <position position="127"/>
    </location>
</feature>
<dbReference type="GO" id="GO:0015628">
    <property type="term" value="P:protein secretion by the type II secretion system"/>
    <property type="evidence" value="ECO:0007669"/>
    <property type="project" value="InterPro"/>
</dbReference>
<dbReference type="GO" id="GO:0015627">
    <property type="term" value="C:type II protein secretion system complex"/>
    <property type="evidence" value="ECO:0007669"/>
    <property type="project" value="InterPro"/>
</dbReference>
<dbReference type="NCBIfam" id="TIGR02532">
    <property type="entry name" value="IV_pilin_GFxxxE"/>
    <property type="match status" value="1"/>
</dbReference>
<accession>A0A2G9YTS9</accession>
<dbReference type="SUPFAM" id="SSF54523">
    <property type="entry name" value="Pili subunits"/>
    <property type="match status" value="1"/>
</dbReference>
<dbReference type="Pfam" id="PF07963">
    <property type="entry name" value="N_methyl"/>
    <property type="match status" value="1"/>
</dbReference>
<dbReference type="PANTHER" id="PTHR30093">
    <property type="entry name" value="GENERAL SECRETION PATHWAY PROTEIN G"/>
    <property type="match status" value="1"/>
</dbReference>
<keyword evidence="4 6" id="KW-1133">Transmembrane helix</keyword>
<comment type="caution">
    <text evidence="7">The sequence shown here is derived from an EMBL/GenBank/DDBJ whole genome shotgun (WGS) entry which is preliminary data.</text>
</comment>
<dbReference type="Proteomes" id="UP000229976">
    <property type="component" value="Unassembled WGS sequence"/>
</dbReference>
<dbReference type="PROSITE" id="PS00409">
    <property type="entry name" value="PROKAR_NTER_METHYL"/>
    <property type="match status" value="1"/>
</dbReference>
<gene>
    <name evidence="7" type="ORF">COX37_02995</name>
</gene>
<evidence type="ECO:0000313" key="8">
    <source>
        <dbReference type="Proteomes" id="UP000229976"/>
    </source>
</evidence>
<reference evidence="7 8" key="1">
    <citation type="submission" date="2017-09" db="EMBL/GenBank/DDBJ databases">
        <title>Depth-based differentiation of microbial function through sediment-hosted aquifers and enrichment of novel symbionts in the deep terrestrial subsurface.</title>
        <authorList>
            <person name="Probst A.J."/>
            <person name="Ladd B."/>
            <person name="Jarett J.K."/>
            <person name="Geller-Mcgrath D.E."/>
            <person name="Sieber C.M."/>
            <person name="Emerson J.B."/>
            <person name="Anantharaman K."/>
            <person name="Thomas B.C."/>
            <person name="Malmstrom R."/>
            <person name="Stieglmeier M."/>
            <person name="Klingl A."/>
            <person name="Woyke T."/>
            <person name="Ryan C.M."/>
            <person name="Banfield J.F."/>
        </authorList>
    </citation>
    <scope>NUCLEOTIDE SEQUENCE [LARGE SCALE GENOMIC DNA]</scope>
    <source>
        <strain evidence="7">CG23_combo_of_CG06-09_8_20_14_all_39_17</strain>
    </source>
</reference>
<dbReference type="GO" id="GO:0016020">
    <property type="term" value="C:membrane"/>
    <property type="evidence" value="ECO:0007669"/>
    <property type="project" value="UniProtKB-SubCell"/>
</dbReference>
<protein>
    <recommendedName>
        <fullName evidence="9">Type II secretion system protein</fullName>
    </recommendedName>
</protein>
<evidence type="ECO:0000313" key="7">
    <source>
        <dbReference type="EMBL" id="PIP22630.1"/>
    </source>
</evidence>
<keyword evidence="2" id="KW-0488">Methylation</keyword>
<name>A0A2G9YTS9_9BACT</name>
<evidence type="ECO:0000256" key="2">
    <source>
        <dbReference type="ARBA" id="ARBA00022481"/>
    </source>
</evidence>
<dbReference type="AlphaFoldDB" id="A0A2G9YTS9"/>
<dbReference type="EMBL" id="PCRO01000036">
    <property type="protein sequence ID" value="PIP22630.1"/>
    <property type="molecule type" value="Genomic_DNA"/>
</dbReference>
<dbReference type="InterPro" id="IPR045584">
    <property type="entry name" value="Pilin-like"/>
</dbReference>
<evidence type="ECO:0000256" key="6">
    <source>
        <dbReference type="SAM" id="Phobius"/>
    </source>
</evidence>
<dbReference type="PANTHER" id="PTHR30093:SF44">
    <property type="entry name" value="TYPE II SECRETION SYSTEM CORE PROTEIN G"/>
    <property type="match status" value="1"/>
</dbReference>
<dbReference type="Gene3D" id="3.30.700.10">
    <property type="entry name" value="Glycoprotein, Type 4 Pilin"/>
    <property type="match status" value="1"/>
</dbReference>
<proteinExistence type="predicted"/>